<dbReference type="GeneID" id="10668785"/>
<evidence type="ECO:0000313" key="4">
    <source>
        <dbReference type="Proteomes" id="UP000009231"/>
    </source>
</evidence>
<evidence type="ECO:0000313" key="3">
    <source>
        <dbReference type="EMBL" id="AEG18297.1"/>
    </source>
</evidence>
<dbReference type="AlphaFoldDB" id="F6D684"/>
<dbReference type="Proteomes" id="UP000009231">
    <property type="component" value="Chromosome"/>
</dbReference>
<name>F6D684_METPW</name>
<feature type="transmembrane region" description="Helical" evidence="2">
    <location>
        <begin position="62"/>
        <end position="83"/>
    </location>
</feature>
<reference evidence="3 4" key="1">
    <citation type="journal article" date="2014" name="Int. J. Syst. Evol. Microbiol.">
        <title>Methanobacterium paludis sp. nov. and a novel strain of Methanobacterium lacus isolated from northern peatlands.</title>
        <authorList>
            <person name="Cadillo-Quiroz H."/>
            <person name="Brauer S.L."/>
            <person name="Goodson N."/>
            <person name="Yavitt J.B."/>
            <person name="Zinder S.H."/>
        </authorList>
    </citation>
    <scope>NUCLEOTIDE SEQUENCE [LARGE SCALE GENOMIC DNA]</scope>
    <source>
        <strain evidence="4">DSM 25820 / JCM 18151 / SWAN1</strain>
    </source>
</reference>
<feature type="transmembrane region" description="Helical" evidence="2">
    <location>
        <begin position="31"/>
        <end position="50"/>
    </location>
</feature>
<dbReference type="EMBL" id="CP002772">
    <property type="protein sequence ID" value="AEG18297.1"/>
    <property type="molecule type" value="Genomic_DNA"/>
</dbReference>
<dbReference type="HOGENOM" id="CLU_134280_4_0_2"/>
<keyword evidence="4" id="KW-1185">Reference proteome</keyword>
<dbReference type="Pfam" id="PF10066">
    <property type="entry name" value="DUF2304"/>
    <property type="match status" value="1"/>
</dbReference>
<keyword evidence="2" id="KW-0472">Membrane</keyword>
<dbReference type="STRING" id="868131.MSWAN_1280"/>
<feature type="transmembrane region" description="Helical" evidence="2">
    <location>
        <begin position="6"/>
        <end position="24"/>
    </location>
</feature>
<proteinExistence type="predicted"/>
<dbReference type="KEGG" id="mew:MSWAN_1280"/>
<feature type="coiled-coil region" evidence="1">
    <location>
        <begin position="82"/>
        <end position="109"/>
    </location>
</feature>
<evidence type="ECO:0000256" key="2">
    <source>
        <dbReference type="SAM" id="Phobius"/>
    </source>
</evidence>
<evidence type="ECO:0008006" key="5">
    <source>
        <dbReference type="Google" id="ProtNLM"/>
    </source>
</evidence>
<dbReference type="RefSeq" id="WP_013825798.1">
    <property type="nucleotide sequence ID" value="NC_015574.1"/>
</dbReference>
<keyword evidence="1" id="KW-0175">Coiled coil</keyword>
<protein>
    <recommendedName>
        <fullName evidence="5">DUF2304 domain-containing protein</fullName>
    </recommendedName>
</protein>
<dbReference type="eggNOG" id="arCOG05092">
    <property type="taxonomic scope" value="Archaea"/>
</dbReference>
<keyword evidence="2" id="KW-1133">Transmembrane helix</keyword>
<organism evidence="3 4">
    <name type="scientific">Methanobacterium paludis (strain DSM 25820 / JCM 18151 / SWAN1)</name>
    <dbReference type="NCBI Taxonomy" id="868131"/>
    <lineage>
        <taxon>Archaea</taxon>
        <taxon>Methanobacteriati</taxon>
        <taxon>Methanobacteriota</taxon>
        <taxon>Methanomada group</taxon>
        <taxon>Methanobacteria</taxon>
        <taxon>Methanobacteriales</taxon>
        <taxon>Methanobacteriaceae</taxon>
        <taxon>Methanobacterium</taxon>
    </lineage>
</organism>
<keyword evidence="2" id="KW-0812">Transmembrane</keyword>
<dbReference type="OrthoDB" id="78194at2157"/>
<evidence type="ECO:0000256" key="1">
    <source>
        <dbReference type="SAM" id="Coils"/>
    </source>
</evidence>
<dbReference type="InterPro" id="IPR019277">
    <property type="entry name" value="DUF2304"/>
</dbReference>
<accession>F6D684</accession>
<gene>
    <name evidence="3" type="ordered locus">MSWAN_1280</name>
</gene>
<sequence length="122" mass="13761">MILIYQVIGILLGIVALLLTILRFKDGKMSLGMFVGWILIWLIVIFVSIYPESTSFLAKSAGIGRGLDFVLILGILSCFYLIFKLYNKLETMEEEITDLVRKIAIQNENSGVSDEDNEKDKP</sequence>